<keyword evidence="2" id="KW-1185">Reference proteome</keyword>
<comment type="caution">
    <text evidence="1">The sequence shown here is derived from an EMBL/GenBank/DDBJ whole genome shotgun (WGS) entry which is preliminary data.</text>
</comment>
<evidence type="ECO:0000313" key="2">
    <source>
        <dbReference type="Proteomes" id="UP000262939"/>
    </source>
</evidence>
<organism evidence="1 2">
    <name type="scientific">Peribacillus glennii</name>
    <dbReference type="NCBI Taxonomy" id="2303991"/>
    <lineage>
        <taxon>Bacteria</taxon>
        <taxon>Bacillati</taxon>
        <taxon>Bacillota</taxon>
        <taxon>Bacilli</taxon>
        <taxon>Bacillales</taxon>
        <taxon>Bacillaceae</taxon>
        <taxon>Peribacillus</taxon>
    </lineage>
</organism>
<protein>
    <submittedName>
        <fullName evidence="1">Rrf2 family transcriptional regulator</fullName>
    </submittedName>
</protein>
<dbReference type="GO" id="GO:0005829">
    <property type="term" value="C:cytosol"/>
    <property type="evidence" value="ECO:0007669"/>
    <property type="project" value="TreeGrafter"/>
</dbReference>
<proteinExistence type="predicted"/>
<dbReference type="OrthoDB" id="213028at2"/>
<dbReference type="Gene3D" id="1.10.10.10">
    <property type="entry name" value="Winged helix-like DNA-binding domain superfamily/Winged helix DNA-binding domain"/>
    <property type="match status" value="1"/>
</dbReference>
<dbReference type="Proteomes" id="UP000262939">
    <property type="component" value="Unassembled WGS sequence"/>
</dbReference>
<evidence type="ECO:0000313" key="1">
    <source>
        <dbReference type="EMBL" id="RFU63725.1"/>
    </source>
</evidence>
<dbReference type="InterPro" id="IPR000944">
    <property type="entry name" value="Tscrpt_reg_Rrf2"/>
</dbReference>
<dbReference type="FunFam" id="1.10.10.10:FF:000138">
    <property type="entry name" value="Rrf2 family transcriptional regulator"/>
    <property type="match status" value="1"/>
</dbReference>
<dbReference type="PANTHER" id="PTHR33221">
    <property type="entry name" value="WINGED HELIX-TURN-HELIX TRANSCRIPTIONAL REGULATOR, RRF2 FAMILY"/>
    <property type="match status" value="1"/>
</dbReference>
<dbReference type="PROSITE" id="PS51197">
    <property type="entry name" value="HTH_RRF2_2"/>
    <property type="match status" value="1"/>
</dbReference>
<sequence length="135" mass="14768">MINSRFSVAIHTLSLIASFPRGQITSEAIANSVNTNPVVIRRLISQLKKAGILATQPGVAGASLTKKTSEISLLDIYKAILNKDELFAIHENPNVNCPVGKKIQSTLNCTFHTVQKAMEDELANKTLKDVIEHLF</sequence>
<dbReference type="EMBL" id="QVTD01000005">
    <property type="protein sequence ID" value="RFU63725.1"/>
    <property type="molecule type" value="Genomic_DNA"/>
</dbReference>
<name>A0A372LCJ2_9BACI</name>
<gene>
    <name evidence="1" type="ORF">D0466_09620</name>
</gene>
<dbReference type="RefSeq" id="WP_117322364.1">
    <property type="nucleotide sequence ID" value="NZ_QVTD01000005.1"/>
</dbReference>
<dbReference type="AlphaFoldDB" id="A0A372LCJ2"/>
<reference evidence="1 2" key="1">
    <citation type="submission" date="2018-08" db="EMBL/GenBank/DDBJ databases">
        <title>Bacillus chawlae sp. nov., Bacillus glennii sp. nov., and Bacillus saganii sp. nov. Isolated from the Vehicle Assembly Building at Kennedy Space Center where the Viking Spacecraft were Assembled.</title>
        <authorList>
            <person name="Seuylemezian A."/>
            <person name="Vaishampayan P."/>
        </authorList>
    </citation>
    <scope>NUCLEOTIDE SEQUENCE [LARGE SCALE GENOMIC DNA]</scope>
    <source>
        <strain evidence="1 2">V44-8</strain>
    </source>
</reference>
<dbReference type="GO" id="GO:0003700">
    <property type="term" value="F:DNA-binding transcription factor activity"/>
    <property type="evidence" value="ECO:0007669"/>
    <property type="project" value="TreeGrafter"/>
</dbReference>
<dbReference type="Pfam" id="PF02082">
    <property type="entry name" value="Rrf2"/>
    <property type="match status" value="1"/>
</dbReference>
<dbReference type="InterPro" id="IPR036390">
    <property type="entry name" value="WH_DNA-bd_sf"/>
</dbReference>
<dbReference type="InterPro" id="IPR036388">
    <property type="entry name" value="WH-like_DNA-bd_sf"/>
</dbReference>
<accession>A0A372LCJ2</accession>
<dbReference type="PANTHER" id="PTHR33221:SF15">
    <property type="entry name" value="HTH-TYPE TRANSCRIPTIONAL REGULATOR YWGB-RELATED"/>
    <property type="match status" value="1"/>
</dbReference>
<dbReference type="SUPFAM" id="SSF46785">
    <property type="entry name" value="Winged helix' DNA-binding domain"/>
    <property type="match status" value="1"/>
</dbReference>